<dbReference type="GO" id="GO:0005886">
    <property type="term" value="C:plasma membrane"/>
    <property type="evidence" value="ECO:0007669"/>
    <property type="project" value="TreeGrafter"/>
</dbReference>
<reference evidence="2" key="1">
    <citation type="submission" date="2025-08" db="UniProtKB">
        <authorList>
            <consortium name="Ensembl"/>
        </authorList>
    </citation>
    <scope>IDENTIFICATION</scope>
</reference>
<proteinExistence type="predicted"/>
<feature type="compositionally biased region" description="Basic and acidic residues" evidence="1">
    <location>
        <begin position="27"/>
        <end position="47"/>
    </location>
</feature>
<dbReference type="Ensembl" id="ENSCLMT00005051356.1">
    <property type="protein sequence ID" value="ENSCLMP00005049702.1"/>
    <property type="gene ID" value="ENSCLMG00005022613.1"/>
</dbReference>
<dbReference type="GO" id="GO:0035023">
    <property type="term" value="P:regulation of Rho protein signal transduction"/>
    <property type="evidence" value="ECO:0007669"/>
    <property type="project" value="TreeGrafter"/>
</dbReference>
<evidence type="ECO:0000256" key="1">
    <source>
        <dbReference type="SAM" id="MobiDB-lite"/>
    </source>
</evidence>
<dbReference type="Proteomes" id="UP000694565">
    <property type="component" value="Unplaced"/>
</dbReference>
<dbReference type="AlphaFoldDB" id="A0A8C3GC83"/>
<name>A0A8C3GC83_CYCLU</name>
<keyword evidence="3" id="KW-1185">Reference proteome</keyword>
<protein>
    <submittedName>
        <fullName evidence="2">Uncharacterized protein</fullName>
    </submittedName>
</protein>
<dbReference type="PANTHER" id="PTHR13944">
    <property type="entry name" value="AGAP007712-PA"/>
    <property type="match status" value="1"/>
</dbReference>
<dbReference type="GeneTree" id="ENSGT00940000181720"/>
<sequence>MCQREHTNLHVKNLPVFSFLVPLQGKNREKEEQKERGKEKEAKEKVCGSRSSNRHYLVPGAFSSCATCSLCSKTLQRKHGLQCMNLYGCTKVQFDFRNSQIQRCKNAMEIICVD</sequence>
<organism evidence="2 3">
    <name type="scientific">Cyclopterus lumpus</name>
    <name type="common">Lumpsucker</name>
    <dbReference type="NCBI Taxonomy" id="8103"/>
    <lineage>
        <taxon>Eukaryota</taxon>
        <taxon>Metazoa</taxon>
        <taxon>Chordata</taxon>
        <taxon>Craniata</taxon>
        <taxon>Vertebrata</taxon>
        <taxon>Euteleostomi</taxon>
        <taxon>Actinopterygii</taxon>
        <taxon>Neopterygii</taxon>
        <taxon>Teleostei</taxon>
        <taxon>Neoteleostei</taxon>
        <taxon>Acanthomorphata</taxon>
        <taxon>Eupercaria</taxon>
        <taxon>Perciformes</taxon>
        <taxon>Cottioidei</taxon>
        <taxon>Cottales</taxon>
        <taxon>Cyclopteridae</taxon>
        <taxon>Cyclopterus</taxon>
    </lineage>
</organism>
<dbReference type="InterPro" id="IPR051632">
    <property type="entry name" value="Rho_GEF"/>
</dbReference>
<accession>A0A8C3GC83</accession>
<evidence type="ECO:0000313" key="3">
    <source>
        <dbReference type="Proteomes" id="UP000694565"/>
    </source>
</evidence>
<reference evidence="2" key="2">
    <citation type="submission" date="2025-09" db="UniProtKB">
        <authorList>
            <consortium name="Ensembl"/>
        </authorList>
    </citation>
    <scope>IDENTIFICATION</scope>
</reference>
<feature type="region of interest" description="Disordered" evidence="1">
    <location>
        <begin position="27"/>
        <end position="49"/>
    </location>
</feature>
<evidence type="ECO:0000313" key="2">
    <source>
        <dbReference type="Ensembl" id="ENSCLMP00005049702.1"/>
    </source>
</evidence>
<dbReference type="PANTHER" id="PTHR13944:SF23">
    <property type="entry name" value="RHO GUANINE NUCLEOTIDE EXCHANGE FACTOR 18"/>
    <property type="match status" value="1"/>
</dbReference>